<reference evidence="1" key="1">
    <citation type="submission" date="2022-08" db="EMBL/GenBank/DDBJ databases">
        <title>Genome Sequence of Fusarium decemcellulare.</title>
        <authorList>
            <person name="Buettner E."/>
        </authorList>
    </citation>
    <scope>NUCLEOTIDE SEQUENCE</scope>
    <source>
        <strain evidence="1">Babe19</strain>
    </source>
</reference>
<organism evidence="1 2">
    <name type="scientific">Fusarium decemcellulare</name>
    <dbReference type="NCBI Taxonomy" id="57161"/>
    <lineage>
        <taxon>Eukaryota</taxon>
        <taxon>Fungi</taxon>
        <taxon>Dikarya</taxon>
        <taxon>Ascomycota</taxon>
        <taxon>Pezizomycotina</taxon>
        <taxon>Sordariomycetes</taxon>
        <taxon>Hypocreomycetidae</taxon>
        <taxon>Hypocreales</taxon>
        <taxon>Nectriaceae</taxon>
        <taxon>Fusarium</taxon>
        <taxon>Fusarium decemcellulare species complex</taxon>
    </lineage>
</organism>
<evidence type="ECO:0000313" key="2">
    <source>
        <dbReference type="Proteomes" id="UP001148629"/>
    </source>
</evidence>
<comment type="caution">
    <text evidence="1">The sequence shown here is derived from an EMBL/GenBank/DDBJ whole genome shotgun (WGS) entry which is preliminary data.</text>
</comment>
<sequence>MSSSETLDFVSSIAVGRISKAVISRVESRSFTTVKLNSHSESLRQFDEIFSRAEIRDSVKTIRYDVVLPTVSDKRLQNKFQSRKEAAENSHVFTEAMLALFTRLSDWQSQRGVKLTLTVTSPSDDPILQTKYLKVKSRRNCFKYLDIETSMLPSASCVYHLRILTKAKTSSH</sequence>
<accession>A0ACC1RZ32</accession>
<name>A0ACC1RZ32_9HYPO</name>
<protein>
    <submittedName>
        <fullName evidence="1">Uncharacterized protein</fullName>
    </submittedName>
</protein>
<proteinExistence type="predicted"/>
<evidence type="ECO:0000313" key="1">
    <source>
        <dbReference type="EMBL" id="KAJ3528591.1"/>
    </source>
</evidence>
<gene>
    <name evidence="1" type="ORF">NM208_g10131</name>
</gene>
<dbReference type="EMBL" id="JANRMS010001389">
    <property type="protein sequence ID" value="KAJ3528591.1"/>
    <property type="molecule type" value="Genomic_DNA"/>
</dbReference>
<dbReference type="Proteomes" id="UP001148629">
    <property type="component" value="Unassembled WGS sequence"/>
</dbReference>
<keyword evidence="2" id="KW-1185">Reference proteome</keyword>